<dbReference type="InterPro" id="IPR036065">
    <property type="entry name" value="BolA-like_sf"/>
</dbReference>
<dbReference type="PANTHER" id="PTHR46188:SF1">
    <property type="entry name" value="BOLA-LIKE PROTEIN 3"/>
    <property type="match status" value="1"/>
</dbReference>
<evidence type="ECO:0000313" key="4">
    <source>
        <dbReference type="Proteomes" id="UP000636479"/>
    </source>
</evidence>
<proteinExistence type="inferred from homology"/>
<name>A0A8H6W3G4_9AGAR</name>
<dbReference type="RefSeq" id="XP_037219546.1">
    <property type="nucleotide sequence ID" value="XM_037363902.1"/>
</dbReference>
<dbReference type="Pfam" id="PF01722">
    <property type="entry name" value="BolA"/>
    <property type="match status" value="1"/>
</dbReference>
<reference evidence="3" key="1">
    <citation type="submission" date="2020-05" db="EMBL/GenBank/DDBJ databases">
        <title>Mycena genomes resolve the evolution of fungal bioluminescence.</title>
        <authorList>
            <person name="Tsai I.J."/>
        </authorList>
    </citation>
    <scope>NUCLEOTIDE SEQUENCE</scope>
    <source>
        <strain evidence="3">171206Taipei</strain>
    </source>
</reference>
<evidence type="ECO:0008006" key="5">
    <source>
        <dbReference type="Google" id="ProtNLM"/>
    </source>
</evidence>
<evidence type="ECO:0000313" key="3">
    <source>
        <dbReference type="EMBL" id="KAF7301546.1"/>
    </source>
</evidence>
<dbReference type="InterPro" id="IPR052275">
    <property type="entry name" value="Mt_Fe-S_assembly_factor"/>
</dbReference>
<sequence length="101" mass="11199">MMLNALRASTRRGLSAHLRLLTTATPAEKEQLIYQKLTERFSPSRLAIEDISGGCGTFYAISIASEAFKGIPIVKQHQLVTKTLKTEIEEIHGLQIKTSTE</sequence>
<dbReference type="EMBL" id="JACAZF010000006">
    <property type="protein sequence ID" value="KAF7301546.1"/>
    <property type="molecule type" value="Genomic_DNA"/>
</dbReference>
<dbReference type="Gene3D" id="3.30.300.90">
    <property type="entry name" value="BolA-like"/>
    <property type="match status" value="1"/>
</dbReference>
<dbReference type="AlphaFoldDB" id="A0A8H6W3G4"/>
<dbReference type="GO" id="GO:0005759">
    <property type="term" value="C:mitochondrial matrix"/>
    <property type="evidence" value="ECO:0007669"/>
    <property type="project" value="TreeGrafter"/>
</dbReference>
<evidence type="ECO:0000256" key="2">
    <source>
        <dbReference type="RuleBase" id="RU003860"/>
    </source>
</evidence>
<organism evidence="3 4">
    <name type="scientific">Mycena indigotica</name>
    <dbReference type="NCBI Taxonomy" id="2126181"/>
    <lineage>
        <taxon>Eukaryota</taxon>
        <taxon>Fungi</taxon>
        <taxon>Dikarya</taxon>
        <taxon>Basidiomycota</taxon>
        <taxon>Agaricomycotina</taxon>
        <taxon>Agaricomycetes</taxon>
        <taxon>Agaricomycetidae</taxon>
        <taxon>Agaricales</taxon>
        <taxon>Marasmiineae</taxon>
        <taxon>Mycenaceae</taxon>
        <taxon>Mycena</taxon>
    </lineage>
</organism>
<dbReference type="Proteomes" id="UP000636479">
    <property type="component" value="Unassembled WGS sequence"/>
</dbReference>
<dbReference type="SUPFAM" id="SSF82657">
    <property type="entry name" value="BolA-like"/>
    <property type="match status" value="1"/>
</dbReference>
<protein>
    <recommendedName>
        <fullName evidence="5">Bola-like protein</fullName>
    </recommendedName>
</protein>
<dbReference type="GeneID" id="59346418"/>
<accession>A0A8H6W3G4</accession>
<dbReference type="PANTHER" id="PTHR46188">
    <property type="entry name" value="BOLA-LIKE PROTEIN 3"/>
    <property type="match status" value="1"/>
</dbReference>
<gene>
    <name evidence="3" type="ORF">MIND_00720100</name>
</gene>
<dbReference type="InterPro" id="IPR002634">
    <property type="entry name" value="BolA"/>
</dbReference>
<dbReference type="OrthoDB" id="203381at2759"/>
<comment type="similarity">
    <text evidence="1 2">Belongs to the BolA/IbaG family.</text>
</comment>
<keyword evidence="4" id="KW-1185">Reference proteome</keyword>
<comment type="caution">
    <text evidence="3">The sequence shown here is derived from an EMBL/GenBank/DDBJ whole genome shotgun (WGS) entry which is preliminary data.</text>
</comment>
<evidence type="ECO:0000256" key="1">
    <source>
        <dbReference type="ARBA" id="ARBA00005578"/>
    </source>
</evidence>